<feature type="domain" description="PSP1 C-terminal" evidence="2">
    <location>
        <begin position="379"/>
        <end position="471"/>
    </location>
</feature>
<reference evidence="3" key="1">
    <citation type="submission" date="2021-01" db="EMBL/GenBank/DDBJ databases">
        <authorList>
            <person name="Corre E."/>
            <person name="Pelletier E."/>
            <person name="Niang G."/>
            <person name="Scheremetjew M."/>
            <person name="Finn R."/>
            <person name="Kale V."/>
            <person name="Holt S."/>
            <person name="Cochrane G."/>
            <person name="Meng A."/>
            <person name="Brown T."/>
            <person name="Cohen L."/>
        </authorList>
    </citation>
    <scope>NUCLEOTIDE SEQUENCE</scope>
    <source>
        <strain evidence="3">CCAP 1951/1</strain>
    </source>
</reference>
<gene>
    <name evidence="3" type="ORF">NDES1114_LOCUS27002</name>
</gene>
<dbReference type="Pfam" id="PF04468">
    <property type="entry name" value="PSP1"/>
    <property type="match status" value="1"/>
</dbReference>
<feature type="compositionally biased region" description="Polar residues" evidence="1">
    <location>
        <begin position="252"/>
        <end position="261"/>
    </location>
</feature>
<feature type="region of interest" description="Disordered" evidence="1">
    <location>
        <begin position="88"/>
        <end position="129"/>
    </location>
</feature>
<dbReference type="PROSITE" id="PS51411">
    <property type="entry name" value="PSP1_C"/>
    <property type="match status" value="1"/>
</dbReference>
<feature type="compositionally biased region" description="Polar residues" evidence="1">
    <location>
        <begin position="94"/>
        <end position="117"/>
    </location>
</feature>
<feature type="compositionally biased region" description="Low complexity" evidence="1">
    <location>
        <begin position="269"/>
        <end position="282"/>
    </location>
</feature>
<dbReference type="EMBL" id="HBGF01040318">
    <property type="protein sequence ID" value="CAD9139706.1"/>
    <property type="molecule type" value="Transcribed_RNA"/>
</dbReference>
<proteinExistence type="predicted"/>
<evidence type="ECO:0000256" key="1">
    <source>
        <dbReference type="SAM" id="MobiDB-lite"/>
    </source>
</evidence>
<name>A0A7S1MSC1_NEODS</name>
<feature type="region of interest" description="Disordered" evidence="1">
    <location>
        <begin position="186"/>
        <end position="308"/>
    </location>
</feature>
<feature type="compositionally biased region" description="Low complexity" evidence="1">
    <location>
        <begin position="209"/>
        <end position="223"/>
    </location>
</feature>
<evidence type="ECO:0000259" key="2">
    <source>
        <dbReference type="PROSITE" id="PS51411"/>
    </source>
</evidence>
<evidence type="ECO:0000313" key="3">
    <source>
        <dbReference type="EMBL" id="CAD9139706.1"/>
    </source>
</evidence>
<dbReference type="AlphaFoldDB" id="A0A7S1MSC1"/>
<organism evidence="3">
    <name type="scientific">Neobodo designis</name>
    <name type="common">Flagellated protozoan</name>
    <name type="synonym">Bodo designis</name>
    <dbReference type="NCBI Taxonomy" id="312471"/>
    <lineage>
        <taxon>Eukaryota</taxon>
        <taxon>Discoba</taxon>
        <taxon>Euglenozoa</taxon>
        <taxon>Kinetoplastea</taxon>
        <taxon>Metakinetoplastina</taxon>
        <taxon>Neobodonida</taxon>
        <taxon>Neobodo</taxon>
    </lineage>
</organism>
<dbReference type="GO" id="GO:0005737">
    <property type="term" value="C:cytoplasm"/>
    <property type="evidence" value="ECO:0007669"/>
    <property type="project" value="TreeGrafter"/>
</dbReference>
<feature type="compositionally biased region" description="Low complexity" evidence="1">
    <location>
        <begin position="231"/>
        <end position="247"/>
    </location>
</feature>
<dbReference type="InterPro" id="IPR007557">
    <property type="entry name" value="PSP1_C"/>
</dbReference>
<accession>A0A7S1MSC1</accession>
<protein>
    <recommendedName>
        <fullName evidence="2">PSP1 C-terminal domain-containing protein</fullName>
    </recommendedName>
</protein>
<dbReference type="InterPro" id="IPR047767">
    <property type="entry name" value="PSP1-like"/>
</dbReference>
<feature type="region of interest" description="Disordered" evidence="1">
    <location>
        <begin position="145"/>
        <end position="170"/>
    </location>
</feature>
<dbReference type="PANTHER" id="PTHR43830">
    <property type="entry name" value="PROTEIN PSP1"/>
    <property type="match status" value="1"/>
</dbReference>
<sequence length="476" mass="51349">MMASFDMNDAWMARPDSDDLVAHPLFGAGAALGQASNGGAHGFFADVTHNAHNQYNTHQHFGSGDSDCAGGEVHSRAASGLLDEDDAAVARGPSSGTSLGALPPSQQYTEAASSEAFSQGDGSGASLNPATVRTDEFLSFWSHKGPRANVPAPPTPVMQRTAPAPEESPGALVDGIVRAGLDTPNRHQQHAFSRPMPAGFSPDNASTYSGHSSAGAHTASTSHQMPRDPDSPNSSSGSHSHAGSGNAFGVSPINQHQQQQRPVHYRTVQQHLQLQQQQQQQQMSHDVPSSRHGATRPSVPPMAPGMGRDVGPIIVLEFKMDRRRRFRCPRPDVARAITPDQWVVVQLDNGGVDMGTCVEVYTANDRLSIPKHYGHGECGSVLRLANEDDCRVINDVIPEKEENALAKAHQLVHFLHMPFTCIDAEFQFDLKVVNLYYTLTPQAYTSVIPNVSRLQRELGFLLKAKVHLEQLVPVAE</sequence>
<dbReference type="PANTHER" id="PTHR43830:SF5">
    <property type="entry name" value="PSP1 C-TERMINAL DOMAIN-CONTAINING PROTEIN"/>
    <property type="match status" value="1"/>
</dbReference>